<evidence type="ECO:0000313" key="2">
    <source>
        <dbReference type="EMBL" id="KAG9240214.1"/>
    </source>
</evidence>
<reference evidence="2" key="1">
    <citation type="journal article" date="2021" name="IMA Fungus">
        <title>Genomic characterization of three marine fungi, including Emericellopsis atlantica sp. nov. with signatures of a generalist lifestyle and marine biomass degradation.</title>
        <authorList>
            <person name="Hagestad O.C."/>
            <person name="Hou L."/>
            <person name="Andersen J.H."/>
            <person name="Hansen E.H."/>
            <person name="Altermark B."/>
            <person name="Li C."/>
            <person name="Kuhnert E."/>
            <person name="Cox R.J."/>
            <person name="Crous P.W."/>
            <person name="Spatafora J.W."/>
            <person name="Lail K."/>
            <person name="Amirebrahimi M."/>
            <person name="Lipzen A."/>
            <person name="Pangilinan J."/>
            <person name="Andreopoulos W."/>
            <person name="Hayes R.D."/>
            <person name="Ng V."/>
            <person name="Grigoriev I.V."/>
            <person name="Jackson S.A."/>
            <person name="Sutton T.D.S."/>
            <person name="Dobson A.D.W."/>
            <person name="Rama T."/>
        </authorList>
    </citation>
    <scope>NUCLEOTIDE SEQUENCE</scope>
    <source>
        <strain evidence="2">TRa3180A</strain>
    </source>
</reference>
<dbReference type="Proteomes" id="UP000887226">
    <property type="component" value="Unassembled WGS sequence"/>
</dbReference>
<evidence type="ECO:0000256" key="1">
    <source>
        <dbReference type="SAM" id="MobiDB-lite"/>
    </source>
</evidence>
<sequence>MGIEGNEEADVLADSAADPLSPKWIDDPIALLTDVKDQPTTLIEFVAWLRRQEQGLRYSQFDYYKAKKRDNQHHGHHTACDHLASHTPSAARSLTTTEGGDAMDISAVTWKGSQGGATRLENAAERATKRKYCQDNRFCFYCESPDHSIENCNLAPTSKNKKKLAEEGKA</sequence>
<organism evidence="2 3">
    <name type="scientific">Calycina marina</name>
    <dbReference type="NCBI Taxonomy" id="1763456"/>
    <lineage>
        <taxon>Eukaryota</taxon>
        <taxon>Fungi</taxon>
        <taxon>Dikarya</taxon>
        <taxon>Ascomycota</taxon>
        <taxon>Pezizomycotina</taxon>
        <taxon>Leotiomycetes</taxon>
        <taxon>Helotiales</taxon>
        <taxon>Pezizellaceae</taxon>
        <taxon>Calycina</taxon>
    </lineage>
</organism>
<protein>
    <submittedName>
        <fullName evidence="2">Uncharacterized protein</fullName>
    </submittedName>
</protein>
<dbReference type="EMBL" id="MU254537">
    <property type="protein sequence ID" value="KAG9240214.1"/>
    <property type="molecule type" value="Genomic_DNA"/>
</dbReference>
<name>A0A9P7YUH6_9HELO</name>
<keyword evidence="3" id="KW-1185">Reference proteome</keyword>
<proteinExistence type="predicted"/>
<feature type="region of interest" description="Disordered" evidence="1">
    <location>
        <begin position="74"/>
        <end position="98"/>
    </location>
</feature>
<evidence type="ECO:0000313" key="3">
    <source>
        <dbReference type="Proteomes" id="UP000887226"/>
    </source>
</evidence>
<feature type="compositionally biased region" description="Polar residues" evidence="1">
    <location>
        <begin position="86"/>
        <end position="98"/>
    </location>
</feature>
<dbReference type="OrthoDB" id="3772590at2759"/>
<gene>
    <name evidence="2" type="ORF">BJ878DRAFT_311572</name>
</gene>
<dbReference type="AlphaFoldDB" id="A0A9P7YUH6"/>
<comment type="caution">
    <text evidence="2">The sequence shown here is derived from an EMBL/GenBank/DDBJ whole genome shotgun (WGS) entry which is preliminary data.</text>
</comment>
<accession>A0A9P7YUH6</accession>